<evidence type="ECO:0000256" key="1">
    <source>
        <dbReference type="ARBA" id="ARBA00023015"/>
    </source>
</evidence>
<dbReference type="Gene3D" id="1.10.10.60">
    <property type="entry name" value="Homeodomain-like"/>
    <property type="match status" value="2"/>
</dbReference>
<dbReference type="InterPro" id="IPR018062">
    <property type="entry name" value="HTH_AraC-typ_CS"/>
</dbReference>
<reference evidence="7" key="1">
    <citation type="submission" date="2014-08" db="EMBL/GenBank/DDBJ databases">
        <title>Comparative genomics of the Paenibacillus odorifer group.</title>
        <authorList>
            <person name="den Bakker H.C."/>
            <person name="Tsai Y.-C.Y.-C."/>
            <person name="Martin N."/>
            <person name="Korlach J."/>
            <person name="Wiedmann M."/>
        </authorList>
    </citation>
    <scope>NUCLEOTIDE SEQUENCE [LARGE SCALE GENOMIC DNA]</scope>
    <source>
        <strain evidence="7">DSM 13188</strain>
    </source>
</reference>
<dbReference type="GO" id="GO:0003700">
    <property type="term" value="F:DNA-binding transcription factor activity"/>
    <property type="evidence" value="ECO:0007669"/>
    <property type="project" value="InterPro"/>
</dbReference>
<dbReference type="Pfam" id="PF12833">
    <property type="entry name" value="HTH_18"/>
    <property type="match status" value="1"/>
</dbReference>
<evidence type="ECO:0000256" key="2">
    <source>
        <dbReference type="ARBA" id="ARBA00023125"/>
    </source>
</evidence>
<dbReference type="GO" id="GO:0043565">
    <property type="term" value="F:sequence-specific DNA binding"/>
    <property type="evidence" value="ECO:0007669"/>
    <property type="project" value="InterPro"/>
</dbReference>
<evidence type="ECO:0000259" key="5">
    <source>
        <dbReference type="PROSITE" id="PS01124"/>
    </source>
</evidence>
<keyword evidence="8" id="KW-1185">Reference proteome</keyword>
<dbReference type="PRINTS" id="PR00032">
    <property type="entry name" value="HTHARAC"/>
</dbReference>
<feature type="domain" description="Response regulatory" evidence="6">
    <location>
        <begin position="2"/>
        <end position="118"/>
    </location>
</feature>
<dbReference type="EMBL" id="CP009285">
    <property type="protein sequence ID" value="AIQ60768.1"/>
    <property type="molecule type" value="Genomic_DNA"/>
</dbReference>
<feature type="modified residue" description="4-aspartylphosphate" evidence="4">
    <location>
        <position position="53"/>
    </location>
</feature>
<dbReference type="PROSITE" id="PS01124">
    <property type="entry name" value="HTH_ARAC_FAMILY_2"/>
    <property type="match status" value="1"/>
</dbReference>
<dbReference type="SUPFAM" id="SSF52172">
    <property type="entry name" value="CheY-like"/>
    <property type="match status" value="1"/>
</dbReference>
<feature type="domain" description="HTH araC/xylS-type" evidence="5">
    <location>
        <begin position="425"/>
        <end position="523"/>
    </location>
</feature>
<dbReference type="Gene3D" id="3.40.50.2300">
    <property type="match status" value="1"/>
</dbReference>
<dbReference type="PANTHER" id="PTHR43280">
    <property type="entry name" value="ARAC-FAMILY TRANSCRIPTIONAL REGULATOR"/>
    <property type="match status" value="1"/>
</dbReference>
<evidence type="ECO:0000259" key="6">
    <source>
        <dbReference type="PROSITE" id="PS50110"/>
    </source>
</evidence>
<keyword evidence="2" id="KW-0238">DNA-binding</keyword>
<accession>A0A089LNL8</accession>
<evidence type="ECO:0000313" key="8">
    <source>
        <dbReference type="Proteomes" id="UP000029518"/>
    </source>
</evidence>
<dbReference type="GO" id="GO:0000160">
    <property type="term" value="P:phosphorelay signal transduction system"/>
    <property type="evidence" value="ECO:0007669"/>
    <property type="project" value="InterPro"/>
</dbReference>
<gene>
    <name evidence="7" type="ORF">PBOR_30425</name>
</gene>
<evidence type="ECO:0000313" key="7">
    <source>
        <dbReference type="EMBL" id="AIQ60768.1"/>
    </source>
</evidence>
<dbReference type="SMART" id="SM00448">
    <property type="entry name" value="REC"/>
    <property type="match status" value="1"/>
</dbReference>
<dbReference type="RefSeq" id="WP_042217364.1">
    <property type="nucleotide sequence ID" value="NZ_CP009285.1"/>
</dbReference>
<dbReference type="PROSITE" id="PS00041">
    <property type="entry name" value="HTH_ARAC_FAMILY_1"/>
    <property type="match status" value="1"/>
</dbReference>
<dbReference type="InterPro" id="IPR009057">
    <property type="entry name" value="Homeodomain-like_sf"/>
</dbReference>
<dbReference type="AlphaFoldDB" id="A0A089LNL8"/>
<keyword evidence="1" id="KW-0805">Transcription regulation</keyword>
<dbReference type="KEGG" id="pbd:PBOR_30425"/>
<protein>
    <submittedName>
        <fullName evidence="7">Uncharacterized protein</fullName>
    </submittedName>
</protein>
<proteinExistence type="predicted"/>
<sequence>MRILIVDDEPRHLRGMVNLIGRLRPEDQVVAAKDGLSAMELVKAHGPEAILTDIRMPGMDGLEFLERLKVEGIKTRVVMVSAYNLFEYAQKAVRHGAFDYLLKPVEIEKIAEVLSRIDLQLTAEQQQCREEEELQHRLKLASSAYLSRLILSWLNGSAAPEELEELNCYEWLRESGVAVYSELRHRRDSGEQQDSGSFARSLEQAWSEWGEAITVPLSGMMEDGVQAAVTLITLEALTQGKREEARYIAQSLAAEWAHAGQLAHGIGPQCHSLLAGAPQSYLAARTANSYNFYDFRQGLLFADELISTPGAGAPDWGRLYEVLKMDDAALVQEVCAETVYQLADAGQASPMLLKEQASLMLLQIRSDHQDILDKKTGQMLTDTATMLIRSCSSYQELMTKLNHALREAHLALALSRQDKSEVVIAECLGWIQGHTKENLTLERAAEHFHFNPSYFSTLIKSRTGKTFSEHVTAVRMKRAKELLAAEQFRVYEISLECGFQDTKYFCRVFKKYHGMSPKAYKHALSQRKREA</sequence>
<dbReference type="PROSITE" id="PS50110">
    <property type="entry name" value="RESPONSE_REGULATORY"/>
    <property type="match status" value="1"/>
</dbReference>
<dbReference type="Proteomes" id="UP000029518">
    <property type="component" value="Chromosome"/>
</dbReference>
<dbReference type="SMART" id="SM00342">
    <property type="entry name" value="HTH_ARAC"/>
    <property type="match status" value="1"/>
</dbReference>
<keyword evidence="4" id="KW-0597">Phosphoprotein</keyword>
<dbReference type="OrthoDB" id="324626at2"/>
<dbReference type="Pfam" id="PF00072">
    <property type="entry name" value="Response_reg"/>
    <property type="match status" value="1"/>
</dbReference>
<evidence type="ECO:0000256" key="3">
    <source>
        <dbReference type="ARBA" id="ARBA00023163"/>
    </source>
</evidence>
<dbReference type="InterPro" id="IPR018060">
    <property type="entry name" value="HTH_AraC"/>
</dbReference>
<dbReference type="InterPro" id="IPR001789">
    <property type="entry name" value="Sig_transdc_resp-reg_receiver"/>
</dbReference>
<dbReference type="CDD" id="cd17536">
    <property type="entry name" value="REC_YesN-like"/>
    <property type="match status" value="1"/>
</dbReference>
<keyword evidence="3" id="KW-0804">Transcription</keyword>
<evidence type="ECO:0000256" key="4">
    <source>
        <dbReference type="PROSITE-ProRule" id="PRU00169"/>
    </source>
</evidence>
<organism evidence="7 8">
    <name type="scientific">Paenibacillus borealis</name>
    <dbReference type="NCBI Taxonomy" id="160799"/>
    <lineage>
        <taxon>Bacteria</taxon>
        <taxon>Bacillati</taxon>
        <taxon>Bacillota</taxon>
        <taxon>Bacilli</taxon>
        <taxon>Bacillales</taxon>
        <taxon>Paenibacillaceae</taxon>
        <taxon>Paenibacillus</taxon>
    </lineage>
</organism>
<dbReference type="InterPro" id="IPR020449">
    <property type="entry name" value="Tscrpt_reg_AraC-type_HTH"/>
</dbReference>
<name>A0A089LNL8_PAEBO</name>
<dbReference type="HOGENOM" id="CLU_000445_5_0_9"/>
<dbReference type="PANTHER" id="PTHR43280:SF10">
    <property type="entry name" value="REGULATORY PROTEIN POCR"/>
    <property type="match status" value="1"/>
</dbReference>
<dbReference type="SUPFAM" id="SSF46689">
    <property type="entry name" value="Homeodomain-like"/>
    <property type="match status" value="2"/>
</dbReference>
<dbReference type="InterPro" id="IPR011006">
    <property type="entry name" value="CheY-like_superfamily"/>
</dbReference>